<dbReference type="GO" id="GO:0008564">
    <property type="term" value="F:protein-exporting ATPase activity"/>
    <property type="evidence" value="ECO:0007669"/>
    <property type="project" value="UniProtKB-EC"/>
</dbReference>
<organism evidence="18 19">
    <name type="scientific">Thiosulfatimonas sediminis</name>
    <dbReference type="NCBI Taxonomy" id="2675054"/>
    <lineage>
        <taxon>Bacteria</taxon>
        <taxon>Pseudomonadati</taxon>
        <taxon>Pseudomonadota</taxon>
        <taxon>Gammaproteobacteria</taxon>
        <taxon>Thiotrichales</taxon>
        <taxon>Piscirickettsiaceae</taxon>
        <taxon>Thiosulfatimonas</taxon>
    </lineage>
</organism>
<dbReference type="Gene3D" id="3.30.450.90">
    <property type="match status" value="1"/>
</dbReference>
<dbReference type="InterPro" id="IPR013369">
    <property type="entry name" value="T2SS_GspE"/>
</dbReference>
<gene>
    <name evidence="18" type="primary">gspE</name>
    <name evidence="18" type="ORF">THMIRHAS_04210</name>
</gene>
<dbReference type="InterPro" id="IPR027417">
    <property type="entry name" value="P-loop_NTPase"/>
</dbReference>
<evidence type="ECO:0000256" key="9">
    <source>
        <dbReference type="ARBA" id="ARBA00022741"/>
    </source>
</evidence>
<dbReference type="PROSITE" id="PS00662">
    <property type="entry name" value="T2SP_E"/>
    <property type="match status" value="1"/>
</dbReference>
<evidence type="ECO:0000313" key="19">
    <source>
        <dbReference type="Proteomes" id="UP000501726"/>
    </source>
</evidence>
<keyword evidence="8" id="KW-0479">Metal-binding</keyword>
<feature type="domain" description="Bacterial type II secretion system protein E" evidence="17">
    <location>
        <begin position="311"/>
        <end position="325"/>
    </location>
</feature>
<keyword evidence="11 16" id="KW-0067">ATP-binding</keyword>
<evidence type="ECO:0000256" key="3">
    <source>
        <dbReference type="ARBA" id="ARBA00004533"/>
    </source>
</evidence>
<dbReference type="Gene3D" id="3.40.50.300">
    <property type="entry name" value="P-loop containing nucleotide triphosphate hydrolases"/>
    <property type="match status" value="1"/>
</dbReference>
<dbReference type="GO" id="GO:0046872">
    <property type="term" value="F:metal ion binding"/>
    <property type="evidence" value="ECO:0007669"/>
    <property type="project" value="UniProtKB-KW"/>
</dbReference>
<keyword evidence="9 16" id="KW-0547">Nucleotide-binding</keyword>
<evidence type="ECO:0000313" key="18">
    <source>
        <dbReference type="EMBL" id="BBP45048.1"/>
    </source>
</evidence>
<evidence type="ECO:0000256" key="15">
    <source>
        <dbReference type="ARBA" id="ARBA00034006"/>
    </source>
</evidence>
<evidence type="ECO:0000256" key="8">
    <source>
        <dbReference type="ARBA" id="ARBA00022723"/>
    </source>
</evidence>
<keyword evidence="19" id="KW-1185">Reference proteome</keyword>
<dbReference type="CDD" id="cd01129">
    <property type="entry name" value="PulE-GspE-like"/>
    <property type="match status" value="1"/>
</dbReference>
<dbReference type="Proteomes" id="UP000501726">
    <property type="component" value="Chromosome"/>
</dbReference>
<comment type="catalytic activity">
    <reaction evidence="15">
        <text>ATP + H2O + cellular proteinSide 1 = ADP + phosphate + cellular proteinSide 2.</text>
        <dbReference type="EC" id="7.4.2.8"/>
    </reaction>
</comment>
<dbReference type="GO" id="GO:0016887">
    <property type="term" value="F:ATP hydrolysis activity"/>
    <property type="evidence" value="ECO:0007669"/>
    <property type="project" value="TreeGrafter"/>
</dbReference>
<evidence type="ECO:0000256" key="14">
    <source>
        <dbReference type="ARBA" id="ARBA00023136"/>
    </source>
</evidence>
<keyword evidence="5 16" id="KW-0813">Transport</keyword>
<keyword evidence="14" id="KW-0472">Membrane</keyword>
<dbReference type="KEGG" id="tse:THMIRHAS_04210"/>
<evidence type="ECO:0000256" key="16">
    <source>
        <dbReference type="RuleBase" id="RU366070"/>
    </source>
</evidence>
<dbReference type="InterPro" id="IPR037257">
    <property type="entry name" value="T2SS_E_N_sf"/>
</dbReference>
<keyword evidence="6" id="KW-1003">Cell membrane</keyword>
<keyword evidence="12 16" id="KW-0653">Protein transport</keyword>
<dbReference type="FunFam" id="3.30.450.90:FF:000001">
    <property type="entry name" value="Type II secretion system ATPase GspE"/>
    <property type="match status" value="1"/>
</dbReference>
<comment type="function">
    <text evidence="2 16">ATPase component of the type II secretion system required for the energy-dependent secretion of extracellular factors such as proteases and toxins from the periplasm. Acts as a molecular motor to provide the energy that is required for assembly of the pseudopilus and the extrusion of substrates generated in the cytoplasm.</text>
</comment>
<dbReference type="EMBL" id="AP021889">
    <property type="protein sequence ID" value="BBP45048.1"/>
    <property type="molecule type" value="Genomic_DNA"/>
</dbReference>
<dbReference type="FunFam" id="3.40.50.300:FF:000398">
    <property type="entry name" value="Type IV pilus assembly ATPase PilB"/>
    <property type="match status" value="1"/>
</dbReference>
<dbReference type="GO" id="GO:0015628">
    <property type="term" value="P:protein secretion by the type II secretion system"/>
    <property type="evidence" value="ECO:0007669"/>
    <property type="project" value="UniProtKB-UniRule"/>
</dbReference>
<reference evidence="19" key="1">
    <citation type="submission" date="2019-11" db="EMBL/GenBank/DDBJ databases">
        <title>Isolation and characterization of two novel species in the genus Thiomicrorhabdus.</title>
        <authorList>
            <person name="Mochizuki J."/>
            <person name="Kojima H."/>
            <person name="Fukui M."/>
        </authorList>
    </citation>
    <scope>NUCLEOTIDE SEQUENCE [LARGE SCALE GENOMIC DNA]</scope>
    <source>
        <strain evidence="19">aks77</strain>
    </source>
</reference>
<sequence length="487" mass="53086">MTFNLPFSFARKNQLVLEHQEGLSVLFTEQTPLAALQDVQAQLWILHPQQSIEWRKVSAEQLSQKVQVAYADSGSNSIDVADSIQTDDLATVFAELGEPEDLLDSADDAPIIKLLNAVLTEAIRAEASDIHIEPYENQLRVRFRVDGVLKTVLSPKPGLASMLVSRIKVMARLDIAEKRIPQDGRMALKLGGRAVDLRVSTLPSSFGERVVLRLLDKGAERLTLKDLGMPARMEADVAKALSKAHGIFLVTGPTGSGKTTTLYAGLMGLNDTQRNIMTIEDPVEYNIDGINQTQVNTKADLTFARGLRALLRQDPDVVMIGEIRDPETAQIAVQASLTGHLVLSTLHTNTAVGALTRLRDMGTEAFLLASSLNGVLAQRLVRKLCVHCKQPHTADSAECAQLGVASATVYQANGCDICQHTGYAGRMGLYELLLVDDKVRSMIHSQQSEAEIDAYLRQSAPSLNQSGFQAVLDGKTSLDEVLRVTQN</sequence>
<dbReference type="GO" id="GO:0005524">
    <property type="term" value="F:ATP binding"/>
    <property type="evidence" value="ECO:0007669"/>
    <property type="project" value="UniProtKB-UniRule"/>
</dbReference>
<evidence type="ECO:0000256" key="6">
    <source>
        <dbReference type="ARBA" id="ARBA00022475"/>
    </source>
</evidence>
<dbReference type="AlphaFoldDB" id="A0A6F8PSQ3"/>
<evidence type="ECO:0000256" key="7">
    <source>
        <dbReference type="ARBA" id="ARBA00022519"/>
    </source>
</evidence>
<evidence type="ECO:0000256" key="5">
    <source>
        <dbReference type="ARBA" id="ARBA00022448"/>
    </source>
</evidence>
<evidence type="ECO:0000256" key="11">
    <source>
        <dbReference type="ARBA" id="ARBA00022840"/>
    </source>
</evidence>
<evidence type="ECO:0000256" key="2">
    <source>
        <dbReference type="ARBA" id="ARBA00003288"/>
    </source>
</evidence>
<name>A0A6F8PSQ3_9GAMM</name>
<dbReference type="GO" id="GO:0005886">
    <property type="term" value="C:plasma membrane"/>
    <property type="evidence" value="ECO:0007669"/>
    <property type="project" value="UniProtKB-SubCell"/>
</dbReference>
<dbReference type="SUPFAM" id="SSF52540">
    <property type="entry name" value="P-loop containing nucleoside triphosphate hydrolases"/>
    <property type="match status" value="1"/>
</dbReference>
<dbReference type="PANTHER" id="PTHR30258:SF27">
    <property type="entry name" value="BACTERIOPHAGE ADSORPTION PROTEIN B-RELATED"/>
    <property type="match status" value="1"/>
</dbReference>
<comment type="similarity">
    <text evidence="4 16">Belongs to the GSP E family.</text>
</comment>
<dbReference type="InterPro" id="IPR054757">
    <property type="entry name" value="GSPE_N1E"/>
</dbReference>
<evidence type="ECO:0000256" key="10">
    <source>
        <dbReference type="ARBA" id="ARBA00022833"/>
    </source>
</evidence>
<dbReference type="Gene3D" id="3.30.300.160">
    <property type="entry name" value="Type II secretion system, protein E, N-terminal domain"/>
    <property type="match status" value="1"/>
</dbReference>
<evidence type="ECO:0000259" key="17">
    <source>
        <dbReference type="PROSITE" id="PS00662"/>
    </source>
</evidence>
<dbReference type="Pfam" id="PF00437">
    <property type="entry name" value="T2SSE"/>
    <property type="match status" value="1"/>
</dbReference>
<keyword evidence="10" id="KW-0862">Zinc</keyword>
<dbReference type="SUPFAM" id="SSF160246">
    <property type="entry name" value="EspE N-terminal domain-like"/>
    <property type="match status" value="1"/>
</dbReference>
<comment type="subcellular location">
    <subcellularLocation>
        <location evidence="3 16">Cell inner membrane</location>
    </subcellularLocation>
</comment>
<proteinExistence type="inferred from homology"/>
<protein>
    <recommendedName>
        <fullName evidence="16">Type II secretion system protein E</fullName>
        <shortName evidence="16">T2SS protein E</shortName>
    </recommendedName>
    <alternativeName>
        <fullName evidence="16">Type II traffic warden ATPase</fullName>
    </alternativeName>
</protein>
<keyword evidence="13" id="KW-1278">Translocase</keyword>
<dbReference type="InterPro" id="IPR001482">
    <property type="entry name" value="T2SS/T4SS_dom"/>
</dbReference>
<evidence type="ECO:0000256" key="1">
    <source>
        <dbReference type="ARBA" id="ARBA00001947"/>
    </source>
</evidence>
<evidence type="ECO:0000256" key="4">
    <source>
        <dbReference type="ARBA" id="ARBA00006611"/>
    </source>
</evidence>
<dbReference type="GO" id="GO:0015627">
    <property type="term" value="C:type II protein secretion system complex"/>
    <property type="evidence" value="ECO:0007669"/>
    <property type="project" value="UniProtKB-UniRule"/>
</dbReference>
<comment type="cofactor">
    <cofactor evidence="1">
        <name>Zn(2+)</name>
        <dbReference type="ChEBI" id="CHEBI:29105"/>
    </cofactor>
</comment>
<dbReference type="Pfam" id="PF22341">
    <property type="entry name" value="GSPE_N1E"/>
    <property type="match status" value="1"/>
</dbReference>
<accession>A0A6F8PSQ3</accession>
<evidence type="ECO:0000256" key="12">
    <source>
        <dbReference type="ARBA" id="ARBA00022927"/>
    </source>
</evidence>
<dbReference type="PANTHER" id="PTHR30258">
    <property type="entry name" value="TYPE II SECRETION SYSTEM PROTEIN GSPE-RELATED"/>
    <property type="match status" value="1"/>
</dbReference>
<keyword evidence="7" id="KW-0997">Cell inner membrane</keyword>
<evidence type="ECO:0000256" key="13">
    <source>
        <dbReference type="ARBA" id="ARBA00022967"/>
    </source>
</evidence>
<dbReference type="NCBIfam" id="TIGR02533">
    <property type="entry name" value="type_II_gspE"/>
    <property type="match status" value="1"/>
</dbReference>